<comment type="caution">
    <text evidence="1">The sequence shown here is derived from an EMBL/GenBank/DDBJ whole genome shotgun (WGS) entry which is preliminary data.</text>
</comment>
<keyword evidence="2" id="KW-1185">Reference proteome</keyword>
<dbReference type="EMBL" id="JACEIK010000878">
    <property type="protein sequence ID" value="MCD7463324.1"/>
    <property type="molecule type" value="Genomic_DNA"/>
</dbReference>
<name>A0ABS8SX31_DATST</name>
<gene>
    <name evidence="1" type="primary">TUBG1_3</name>
    <name evidence="1" type="ORF">HAX54_050352</name>
</gene>
<protein>
    <submittedName>
        <fullName evidence="1">Tubulin gamma-1 chain</fullName>
    </submittedName>
</protein>
<sequence length="120" mass="13545">MSKLLLRVSGLMLASHTDNSQIIKRVVCGFSIKELYVTEKQVAKFEIFGVANEAPYLSCSTRKSCQMRVQEPSFKQHTFLNVIESLVDEYKACESPDYIKWGMEDPEHVLTGEGKHAVSS</sequence>
<dbReference type="Proteomes" id="UP000823775">
    <property type="component" value="Unassembled WGS sequence"/>
</dbReference>
<accession>A0ABS8SX31</accession>
<proteinExistence type="predicted"/>
<evidence type="ECO:0000313" key="1">
    <source>
        <dbReference type="EMBL" id="MCD7463324.1"/>
    </source>
</evidence>
<reference evidence="1 2" key="1">
    <citation type="journal article" date="2021" name="BMC Genomics">
        <title>Datura genome reveals duplications of psychoactive alkaloid biosynthetic genes and high mutation rate following tissue culture.</title>
        <authorList>
            <person name="Rajewski A."/>
            <person name="Carter-House D."/>
            <person name="Stajich J."/>
            <person name="Litt A."/>
        </authorList>
    </citation>
    <scope>NUCLEOTIDE SEQUENCE [LARGE SCALE GENOMIC DNA]</scope>
    <source>
        <strain evidence="1">AR-01</strain>
    </source>
</reference>
<evidence type="ECO:0000313" key="2">
    <source>
        <dbReference type="Proteomes" id="UP000823775"/>
    </source>
</evidence>
<organism evidence="1 2">
    <name type="scientific">Datura stramonium</name>
    <name type="common">Jimsonweed</name>
    <name type="synonym">Common thornapple</name>
    <dbReference type="NCBI Taxonomy" id="4076"/>
    <lineage>
        <taxon>Eukaryota</taxon>
        <taxon>Viridiplantae</taxon>
        <taxon>Streptophyta</taxon>
        <taxon>Embryophyta</taxon>
        <taxon>Tracheophyta</taxon>
        <taxon>Spermatophyta</taxon>
        <taxon>Magnoliopsida</taxon>
        <taxon>eudicotyledons</taxon>
        <taxon>Gunneridae</taxon>
        <taxon>Pentapetalae</taxon>
        <taxon>asterids</taxon>
        <taxon>lamiids</taxon>
        <taxon>Solanales</taxon>
        <taxon>Solanaceae</taxon>
        <taxon>Solanoideae</taxon>
        <taxon>Datureae</taxon>
        <taxon>Datura</taxon>
    </lineage>
</organism>